<dbReference type="PATRIC" id="fig|1262666.3.peg.731"/>
<evidence type="ECO:0000256" key="1">
    <source>
        <dbReference type="ARBA" id="ARBA00006739"/>
    </source>
</evidence>
<dbReference type="Pfam" id="PF00535">
    <property type="entry name" value="Glycos_transf_2"/>
    <property type="match status" value="1"/>
</dbReference>
<evidence type="ECO:0000256" key="2">
    <source>
        <dbReference type="ARBA" id="ARBA00022676"/>
    </source>
</evidence>
<dbReference type="Gene3D" id="3.90.550.10">
    <property type="entry name" value="Spore Coat Polysaccharide Biosynthesis Protein SpsA, Chain A"/>
    <property type="match status" value="1"/>
</dbReference>
<dbReference type="RefSeq" id="WP_005984175.1">
    <property type="nucleotide sequence ID" value="NZ_AOSV01000004.1"/>
</dbReference>
<dbReference type="PANTHER" id="PTHR43685:SF5">
    <property type="entry name" value="GLYCOSYLTRANSFERASE EPSE-RELATED"/>
    <property type="match status" value="1"/>
</dbReference>
<accession>M5Q3G9</accession>
<sequence>MSTSITVLLPAYNAQAYVAESVTSILAQTHADFELLIIDDGSTDDTGKILQQLARQDNRIRLVQRENRGLIATLNEGLHLAAAPLVARMDADDRALPNRLTIQKRYMDEYPKLAVCGSAVRVLETGQVWYAPQGEALAPRSLFANPMFHPTVMARRDILLSVGGYRTDMPCAEDYELWTRLLEGGHRLDNLTDVLLEYRAHPQNFRPAYKARMRQTSELIYRSGLARLGITPSAAQLETHFFCAAPAPATSFEIARAQSWLALIECRNDIHHVFDNAALRFVTASIQAELTCFPFLRHPLRWVKRTAYRTLKSIFFRHAHYIPARFLGIVERMRSSLH</sequence>
<gene>
    <name evidence="5" type="ORF">PCS_00726</name>
</gene>
<keyword evidence="3 5" id="KW-0808">Transferase</keyword>
<dbReference type="PANTHER" id="PTHR43685">
    <property type="entry name" value="GLYCOSYLTRANSFERASE"/>
    <property type="match status" value="1"/>
</dbReference>
<dbReference type="GO" id="GO:0016757">
    <property type="term" value="F:glycosyltransferase activity"/>
    <property type="evidence" value="ECO:0007669"/>
    <property type="project" value="UniProtKB-KW"/>
</dbReference>
<feature type="domain" description="Glycosyltransferase 2-like" evidence="4">
    <location>
        <begin position="6"/>
        <end position="134"/>
    </location>
</feature>
<keyword evidence="2" id="KW-0328">Glycosyltransferase</keyword>
<dbReference type="InterPro" id="IPR001173">
    <property type="entry name" value="Glyco_trans_2-like"/>
</dbReference>
<dbReference type="InterPro" id="IPR050834">
    <property type="entry name" value="Glycosyltransf_2"/>
</dbReference>
<evidence type="ECO:0000313" key="5">
    <source>
        <dbReference type="EMBL" id="EMG38428.1"/>
    </source>
</evidence>
<evidence type="ECO:0000313" key="6">
    <source>
        <dbReference type="Proteomes" id="UP000011922"/>
    </source>
</evidence>
<name>M5Q3G9_DESAF</name>
<dbReference type="SUPFAM" id="SSF53448">
    <property type="entry name" value="Nucleotide-diphospho-sugar transferases"/>
    <property type="match status" value="1"/>
</dbReference>
<evidence type="ECO:0000259" key="4">
    <source>
        <dbReference type="Pfam" id="PF00535"/>
    </source>
</evidence>
<dbReference type="InterPro" id="IPR029044">
    <property type="entry name" value="Nucleotide-diphossugar_trans"/>
</dbReference>
<dbReference type="OrthoDB" id="9786172at2"/>
<reference evidence="5 6" key="1">
    <citation type="journal article" date="2013" name="Genome Announc.">
        <title>Draft Genome Sequence for Desulfovibrio africanus Strain PCS.</title>
        <authorList>
            <person name="Brown S.D."/>
            <person name="Utturkar S.M."/>
            <person name="Arkin A.P."/>
            <person name="Deutschbauer A.M."/>
            <person name="Elias D.A."/>
            <person name="Hazen T.C."/>
            <person name="Chakraborty R."/>
        </authorList>
    </citation>
    <scope>NUCLEOTIDE SEQUENCE [LARGE SCALE GENOMIC DNA]</scope>
    <source>
        <strain evidence="5 6">PCS</strain>
    </source>
</reference>
<evidence type="ECO:0000256" key="3">
    <source>
        <dbReference type="ARBA" id="ARBA00022679"/>
    </source>
</evidence>
<protein>
    <submittedName>
        <fullName evidence="5">Glycosyl transferase</fullName>
    </submittedName>
</protein>
<comment type="caution">
    <text evidence="5">The sequence shown here is derived from an EMBL/GenBank/DDBJ whole genome shotgun (WGS) entry which is preliminary data.</text>
</comment>
<dbReference type="EMBL" id="AOSV01000004">
    <property type="protein sequence ID" value="EMG38428.1"/>
    <property type="molecule type" value="Genomic_DNA"/>
</dbReference>
<organism evidence="5 6">
    <name type="scientific">Desulfocurvibacter africanus PCS</name>
    <dbReference type="NCBI Taxonomy" id="1262666"/>
    <lineage>
        <taxon>Bacteria</taxon>
        <taxon>Pseudomonadati</taxon>
        <taxon>Thermodesulfobacteriota</taxon>
        <taxon>Desulfovibrionia</taxon>
        <taxon>Desulfovibrionales</taxon>
        <taxon>Desulfovibrionaceae</taxon>
        <taxon>Desulfocurvibacter</taxon>
    </lineage>
</organism>
<dbReference type="Proteomes" id="UP000011922">
    <property type="component" value="Unassembled WGS sequence"/>
</dbReference>
<dbReference type="AlphaFoldDB" id="M5Q3G9"/>
<proteinExistence type="inferred from homology"/>
<comment type="similarity">
    <text evidence="1">Belongs to the glycosyltransferase 2 family.</text>
</comment>